<reference evidence="2 3" key="1">
    <citation type="submission" date="2020-08" db="EMBL/GenBank/DDBJ databases">
        <title>Genome sequencing of Purple Non-Sulfur Bacteria from various extreme environments.</title>
        <authorList>
            <person name="Mayer M."/>
        </authorList>
    </citation>
    <scope>NUCLEOTIDE SEQUENCE [LARGE SCALE GENOMIC DNA]</scope>
    <source>
        <strain evidence="2 3">JA131</strain>
    </source>
</reference>
<sequence>MPFDATQSPRRPCLNRWHRLRRPALLVLRELAGGVLSACLALMLLALIYVLSACAPLVGVGAVAVGAAGLYCAGVSDAGKQAARDALTGGVPLIACPEPASESPEAGP</sequence>
<feature type="transmembrane region" description="Helical" evidence="1">
    <location>
        <begin position="57"/>
        <end position="75"/>
    </location>
</feature>
<evidence type="ECO:0000313" key="2">
    <source>
        <dbReference type="EMBL" id="MBB4268169.1"/>
    </source>
</evidence>
<comment type="caution">
    <text evidence="2">The sequence shown here is derived from an EMBL/GenBank/DDBJ whole genome shotgun (WGS) entry which is preliminary data.</text>
</comment>
<dbReference type="EMBL" id="JACIGK010000056">
    <property type="protein sequence ID" value="MBB4268169.1"/>
    <property type="molecule type" value="Genomic_DNA"/>
</dbReference>
<accession>A0A7W6RHK9</accession>
<feature type="transmembrane region" description="Helical" evidence="1">
    <location>
        <begin position="26"/>
        <end position="51"/>
    </location>
</feature>
<keyword evidence="1" id="KW-0812">Transmembrane</keyword>
<evidence type="ECO:0000256" key="1">
    <source>
        <dbReference type="SAM" id="Phobius"/>
    </source>
</evidence>
<name>A0A7W6RHK9_9PROT</name>
<dbReference type="Proteomes" id="UP000554286">
    <property type="component" value="Unassembled WGS sequence"/>
</dbReference>
<gene>
    <name evidence="2" type="ORF">GGD89_003825</name>
</gene>
<organism evidence="2 3">
    <name type="scientific">Roseospira visakhapatnamensis</name>
    <dbReference type="NCBI Taxonomy" id="390880"/>
    <lineage>
        <taxon>Bacteria</taxon>
        <taxon>Pseudomonadati</taxon>
        <taxon>Pseudomonadota</taxon>
        <taxon>Alphaproteobacteria</taxon>
        <taxon>Rhodospirillales</taxon>
        <taxon>Rhodospirillaceae</taxon>
        <taxon>Roseospira</taxon>
    </lineage>
</organism>
<dbReference type="AlphaFoldDB" id="A0A7W6RHK9"/>
<keyword evidence="1" id="KW-0472">Membrane</keyword>
<protein>
    <submittedName>
        <fullName evidence="2">Uncharacterized protein</fullName>
    </submittedName>
</protein>
<evidence type="ECO:0000313" key="3">
    <source>
        <dbReference type="Proteomes" id="UP000554286"/>
    </source>
</evidence>
<keyword evidence="3" id="KW-1185">Reference proteome</keyword>
<keyword evidence="1" id="KW-1133">Transmembrane helix</keyword>
<proteinExistence type="predicted"/>
<dbReference type="RefSeq" id="WP_184048878.1">
    <property type="nucleotide sequence ID" value="NZ_JACIGK010000056.1"/>
</dbReference>